<dbReference type="EMBL" id="VSWD01000010">
    <property type="protein sequence ID" value="KAK3091199.1"/>
    <property type="molecule type" value="Genomic_DNA"/>
</dbReference>
<dbReference type="CDD" id="cd04458">
    <property type="entry name" value="CSP_CDS"/>
    <property type="match status" value="1"/>
</dbReference>
<dbReference type="Proteomes" id="UP001186944">
    <property type="component" value="Unassembled WGS sequence"/>
</dbReference>
<accession>A0AA88XT20</accession>
<evidence type="ECO:0000256" key="2">
    <source>
        <dbReference type="SAM" id="MobiDB-lite"/>
    </source>
</evidence>
<gene>
    <name evidence="4" type="ORF">FSP39_017900</name>
</gene>
<dbReference type="GO" id="GO:0005737">
    <property type="term" value="C:cytoplasm"/>
    <property type="evidence" value="ECO:0007669"/>
    <property type="project" value="TreeGrafter"/>
</dbReference>
<name>A0AA88XT20_PINIB</name>
<keyword evidence="5" id="KW-1185">Reference proteome</keyword>
<sequence length="146" mass="16260">MSSPRDIPQTQALNNEKLAGSPGGHHTFLVPSPIPTRRTRTTHSESERARDGPELKGVVKDFCRQKGHGFIIPDDKSAPLFVHISDVDGEYVPKPGDEVSYKKFLIPPKMEKYQAVHVVITHLNPGVSHETWNSPVPHPDTTQNQQ</sequence>
<dbReference type="SUPFAM" id="SSF50249">
    <property type="entry name" value="Nucleic acid-binding proteins"/>
    <property type="match status" value="1"/>
</dbReference>
<dbReference type="Pfam" id="PF00313">
    <property type="entry name" value="CSD"/>
    <property type="match status" value="1"/>
</dbReference>
<dbReference type="AlphaFoldDB" id="A0AA88XT20"/>
<dbReference type="PROSITE" id="PS51857">
    <property type="entry name" value="CSD_2"/>
    <property type="match status" value="1"/>
</dbReference>
<organism evidence="4 5">
    <name type="scientific">Pinctada imbricata</name>
    <name type="common">Atlantic pearl-oyster</name>
    <name type="synonym">Pinctada martensii</name>
    <dbReference type="NCBI Taxonomy" id="66713"/>
    <lineage>
        <taxon>Eukaryota</taxon>
        <taxon>Metazoa</taxon>
        <taxon>Spiralia</taxon>
        <taxon>Lophotrochozoa</taxon>
        <taxon>Mollusca</taxon>
        <taxon>Bivalvia</taxon>
        <taxon>Autobranchia</taxon>
        <taxon>Pteriomorphia</taxon>
        <taxon>Pterioida</taxon>
        <taxon>Pterioidea</taxon>
        <taxon>Pteriidae</taxon>
        <taxon>Pinctada</taxon>
    </lineage>
</organism>
<evidence type="ECO:0000256" key="1">
    <source>
        <dbReference type="ARBA" id="ARBA00022553"/>
    </source>
</evidence>
<reference evidence="4" key="1">
    <citation type="submission" date="2019-08" db="EMBL/GenBank/DDBJ databases">
        <title>The improved chromosome-level genome for the pearl oyster Pinctada fucata martensii using PacBio sequencing and Hi-C.</title>
        <authorList>
            <person name="Zheng Z."/>
        </authorList>
    </citation>
    <scope>NUCLEOTIDE SEQUENCE</scope>
    <source>
        <strain evidence="4">ZZ-2019</strain>
        <tissue evidence="4">Adductor muscle</tissue>
    </source>
</reference>
<protein>
    <recommendedName>
        <fullName evidence="3">CSD domain-containing protein</fullName>
    </recommendedName>
</protein>
<feature type="domain" description="CSD" evidence="3">
    <location>
        <begin position="54"/>
        <end position="120"/>
    </location>
</feature>
<feature type="region of interest" description="Disordered" evidence="2">
    <location>
        <begin position="1"/>
        <end position="53"/>
    </location>
</feature>
<feature type="compositionally biased region" description="Polar residues" evidence="2">
    <location>
        <begin position="1"/>
        <end position="14"/>
    </location>
</feature>
<dbReference type="InterPro" id="IPR012340">
    <property type="entry name" value="NA-bd_OB-fold"/>
</dbReference>
<dbReference type="GO" id="GO:0043488">
    <property type="term" value="P:regulation of mRNA stability"/>
    <property type="evidence" value="ECO:0007669"/>
    <property type="project" value="TreeGrafter"/>
</dbReference>
<dbReference type="Gene3D" id="2.40.50.140">
    <property type="entry name" value="Nucleic acid-binding proteins"/>
    <property type="match status" value="1"/>
</dbReference>
<keyword evidence="1" id="KW-0597">Phosphoprotein</keyword>
<dbReference type="PANTHER" id="PTHR12962">
    <property type="entry name" value="CALCIUM-REGULATED HEAT STABLE PROTEIN CRHSP-24-RELATED"/>
    <property type="match status" value="1"/>
</dbReference>
<dbReference type="InterPro" id="IPR002059">
    <property type="entry name" value="CSP_DNA-bd"/>
</dbReference>
<evidence type="ECO:0000313" key="4">
    <source>
        <dbReference type="EMBL" id="KAK3091199.1"/>
    </source>
</evidence>
<feature type="compositionally biased region" description="Polar residues" evidence="2">
    <location>
        <begin position="130"/>
        <end position="146"/>
    </location>
</feature>
<comment type="caution">
    <text evidence="4">The sequence shown here is derived from an EMBL/GenBank/DDBJ whole genome shotgun (WGS) entry which is preliminary data.</text>
</comment>
<dbReference type="SMART" id="SM00357">
    <property type="entry name" value="CSP"/>
    <property type="match status" value="1"/>
</dbReference>
<dbReference type="PANTHER" id="PTHR12962:SF1">
    <property type="entry name" value="COLD SHOCK DOMAIN-CONTAINING PROTEIN CG9705"/>
    <property type="match status" value="1"/>
</dbReference>
<dbReference type="FunFam" id="2.40.50.140:FF:000086">
    <property type="entry name" value="Cold shock domain-containing protein C2"/>
    <property type="match status" value="1"/>
</dbReference>
<feature type="compositionally biased region" description="Basic and acidic residues" evidence="2">
    <location>
        <begin position="42"/>
        <end position="53"/>
    </location>
</feature>
<dbReference type="GO" id="GO:0003730">
    <property type="term" value="F:mRNA 3'-UTR binding"/>
    <property type="evidence" value="ECO:0007669"/>
    <property type="project" value="TreeGrafter"/>
</dbReference>
<proteinExistence type="predicted"/>
<evidence type="ECO:0000259" key="3">
    <source>
        <dbReference type="PROSITE" id="PS51857"/>
    </source>
</evidence>
<dbReference type="InterPro" id="IPR052069">
    <property type="entry name" value="Ca-reg_mRNA-binding_domain"/>
</dbReference>
<feature type="region of interest" description="Disordered" evidence="2">
    <location>
        <begin position="127"/>
        <end position="146"/>
    </location>
</feature>
<dbReference type="InterPro" id="IPR011129">
    <property type="entry name" value="CSD"/>
</dbReference>
<evidence type="ECO:0000313" key="5">
    <source>
        <dbReference type="Proteomes" id="UP001186944"/>
    </source>
</evidence>